<reference evidence="1 2" key="1">
    <citation type="journal article" date="2016" name="Proc. Natl. Acad. Sci. U.S.A.">
        <title>Lipid metabolic changes in an early divergent fungus govern the establishment of a mutualistic symbiosis with endobacteria.</title>
        <authorList>
            <person name="Lastovetsky O.A."/>
            <person name="Gaspar M.L."/>
            <person name="Mondo S.J."/>
            <person name="LaButti K.M."/>
            <person name="Sandor L."/>
            <person name="Grigoriev I.V."/>
            <person name="Henry S.A."/>
            <person name="Pawlowska T.E."/>
        </authorList>
    </citation>
    <scope>NUCLEOTIDE SEQUENCE [LARGE SCALE GENOMIC DNA]</scope>
    <source>
        <strain evidence="1 2">ATCC 11559</strain>
    </source>
</reference>
<accession>A0A1X0RN81</accession>
<sequence length="588" mass="65976">MGETLNSLSRRFSDNGFLQGTSTGSDNTGICEDGSVGVVGKRQKLHSNPLSADYLLGYDNRHDIDDHPHTRQEYSIDSMNGLQASLSAINNMNTTHSSTFSHPTLTTTAQQIPTMCNATFNNTESVLSDHSSNETGAHLVDFATTAMGWSAYPSAHAHHLSVHGRVRYGLGHSLWQLSLLWSLVLSKTPFPYKLQETPSCGQSPTTGATIVLGSHPVMYGQHVCHGIYQQIRRYPLLQPEHLGNGHMALLLSELNTIINTIRSIPLQPSDASSCQFAHQTEWTLPRRTFLWLKQCTGSDSLCILELPFPSVVDQYLFSELGHFIRSIIPSPPWKLVLSTLQSLTQRPQLATLITPNWPSAPWFPLVLQPVQQPFLLLLLEDLIGINESYNEPTYEESVVEDEQITEPKEAKIDYTTVDDPALQISIKIFQYAKKKGVSREVLDDIVGMVSNHMKAYCSEAPLLYSHYKSKERLAKRFSVKAKAFDVCKNGCMLYDKNAQIDEKYSNSKCERNKICAKKMMYLPLIDELALLVNDKEAFELLKSPRKNEKWPEVLYGVFDGALGEKLLKVYSKKKDRLAIYLGLFADGF</sequence>
<name>A0A1X0RN81_RHIZD</name>
<dbReference type="Proteomes" id="UP000242381">
    <property type="component" value="Unassembled WGS sequence"/>
</dbReference>
<dbReference type="VEuPathDB" id="FungiDB:BCV72DRAFT_323507"/>
<proteinExistence type="predicted"/>
<dbReference type="EMBL" id="KV921538">
    <property type="protein sequence ID" value="ORE13424.1"/>
    <property type="molecule type" value="Genomic_DNA"/>
</dbReference>
<gene>
    <name evidence="1" type="ORF">BCV71DRAFT_268344</name>
</gene>
<dbReference type="AlphaFoldDB" id="A0A1X0RN81"/>
<evidence type="ECO:0000313" key="2">
    <source>
        <dbReference type="Proteomes" id="UP000242381"/>
    </source>
</evidence>
<protein>
    <submittedName>
        <fullName evidence="1">Uncharacterized protein</fullName>
    </submittedName>
</protein>
<evidence type="ECO:0000313" key="1">
    <source>
        <dbReference type="EMBL" id="ORE13424.1"/>
    </source>
</evidence>
<organism evidence="1 2">
    <name type="scientific">Rhizopus microsporus</name>
    <dbReference type="NCBI Taxonomy" id="58291"/>
    <lineage>
        <taxon>Eukaryota</taxon>
        <taxon>Fungi</taxon>
        <taxon>Fungi incertae sedis</taxon>
        <taxon>Mucoromycota</taxon>
        <taxon>Mucoromycotina</taxon>
        <taxon>Mucoromycetes</taxon>
        <taxon>Mucorales</taxon>
        <taxon>Mucorineae</taxon>
        <taxon>Rhizopodaceae</taxon>
        <taxon>Rhizopus</taxon>
    </lineage>
</organism>